<dbReference type="InterPro" id="IPR025846">
    <property type="entry name" value="TBL_N"/>
</dbReference>
<sequence>MVHFIELSLGKGIMIPHNRTVKVLLQALTVIFLVVIPLYLVLNNSSTQLLSPKDNVMSIKLGKKCDIYRGKWVPYPNDLYYTNETCPEIFDQQNCMKFGRPDTEFLKWRWKPEECELPIFDAVRFLELLKGKSLAFVGDSLGRNHMQSLMCLLTRVGYPKDVYYPDPRFKRWFYEDYNFTLASFWSPHLVKAIDTDPNGPTYNRLMNLYLDEADPIWASQIETFDYVIFSAGRWFFGPQMFYKNGQIVGCHKCLKNNIKNVSTFYGYREAFRTSFRTLVGLKNFKGMVILRTLSPQHFENGEWNSGGKCVRTRPVSNLEMKLARDDLELYMTQVEELRAAEKHGRKRGLKFRMLDTTEAMIVRPDGHPNHYGHWPRENVTIADCVHWCLPGPVDTWNEFLLQMLKMEHEDSI</sequence>
<dbReference type="InterPro" id="IPR029962">
    <property type="entry name" value="TBL"/>
</dbReference>
<dbReference type="Pfam" id="PF13839">
    <property type="entry name" value="PC-Esterase"/>
    <property type="match status" value="1"/>
</dbReference>
<gene>
    <name evidence="10" type="primary">LOC115957019</name>
</gene>
<comment type="similarity">
    <text evidence="2">Belongs to the PC-esterase family. TBL subfamily.</text>
</comment>
<organism evidence="10 11">
    <name type="scientific">Quercus lobata</name>
    <name type="common">Valley oak</name>
    <dbReference type="NCBI Taxonomy" id="97700"/>
    <lineage>
        <taxon>Eukaryota</taxon>
        <taxon>Viridiplantae</taxon>
        <taxon>Streptophyta</taxon>
        <taxon>Embryophyta</taxon>
        <taxon>Tracheophyta</taxon>
        <taxon>Spermatophyta</taxon>
        <taxon>Magnoliopsida</taxon>
        <taxon>eudicotyledons</taxon>
        <taxon>Gunneridae</taxon>
        <taxon>Pentapetalae</taxon>
        <taxon>rosids</taxon>
        <taxon>fabids</taxon>
        <taxon>Fagales</taxon>
        <taxon>Fagaceae</taxon>
        <taxon>Quercus</taxon>
    </lineage>
</organism>
<reference evidence="10" key="2">
    <citation type="submission" date="2021-01" db="UniProtKB">
        <authorList>
            <consortium name="EnsemblPlants"/>
        </authorList>
    </citation>
    <scope>IDENTIFICATION</scope>
</reference>
<reference evidence="11" key="1">
    <citation type="journal article" date="2016" name="G3 (Bethesda)">
        <title>First Draft Assembly and Annotation of the Genome of a California Endemic Oak Quercus lobata Nee (Fagaceae).</title>
        <authorList>
            <person name="Sork V.L."/>
            <person name="Fitz-Gibbon S.T."/>
            <person name="Puiu D."/>
            <person name="Crepeau M."/>
            <person name="Gugger P.F."/>
            <person name="Sherman R."/>
            <person name="Stevens K."/>
            <person name="Langley C.H."/>
            <person name="Pellegrini M."/>
            <person name="Salzberg S.L."/>
        </authorList>
    </citation>
    <scope>NUCLEOTIDE SEQUENCE [LARGE SCALE GENOMIC DNA]</scope>
    <source>
        <strain evidence="11">cv. SW786</strain>
    </source>
</reference>
<dbReference type="AlphaFoldDB" id="A0A7N2QZ96"/>
<comment type="subcellular location">
    <subcellularLocation>
        <location evidence="1">Membrane</location>
        <topology evidence="1">Single-pass membrane protein</topology>
    </subcellularLocation>
</comment>
<dbReference type="RefSeq" id="XP_030931126.1">
    <property type="nucleotide sequence ID" value="XM_031075266.1"/>
</dbReference>
<dbReference type="GO" id="GO:0016413">
    <property type="term" value="F:O-acetyltransferase activity"/>
    <property type="evidence" value="ECO:0007669"/>
    <property type="project" value="InterPro"/>
</dbReference>
<evidence type="ECO:0000256" key="4">
    <source>
        <dbReference type="ARBA" id="ARBA00022968"/>
    </source>
</evidence>
<dbReference type="EnsemblPlants" id="QL02p053479:mrna">
    <property type="protein sequence ID" value="QL02p053479:mrna"/>
    <property type="gene ID" value="QL02p053479"/>
</dbReference>
<dbReference type="GO" id="GO:0005794">
    <property type="term" value="C:Golgi apparatus"/>
    <property type="evidence" value="ECO:0007669"/>
    <property type="project" value="TreeGrafter"/>
</dbReference>
<evidence type="ECO:0000256" key="5">
    <source>
        <dbReference type="ARBA" id="ARBA00022989"/>
    </source>
</evidence>
<feature type="transmembrane region" description="Helical" evidence="7">
    <location>
        <begin position="21"/>
        <end position="42"/>
    </location>
</feature>
<accession>A0A7N2QZ96</accession>
<dbReference type="Pfam" id="PF14416">
    <property type="entry name" value="PMR5N"/>
    <property type="match status" value="1"/>
</dbReference>
<dbReference type="InParanoid" id="A0A7N2QZ96"/>
<keyword evidence="5 7" id="KW-1133">Transmembrane helix</keyword>
<dbReference type="KEGG" id="qlo:115957019"/>
<evidence type="ECO:0000256" key="7">
    <source>
        <dbReference type="SAM" id="Phobius"/>
    </source>
</evidence>
<evidence type="ECO:0000259" key="8">
    <source>
        <dbReference type="Pfam" id="PF13839"/>
    </source>
</evidence>
<keyword evidence="4" id="KW-0735">Signal-anchor</keyword>
<protein>
    <recommendedName>
        <fullName evidence="12">Trichome birefringence-like N-terminal domain-containing protein</fullName>
    </recommendedName>
</protein>
<keyword evidence="3 7" id="KW-0812">Transmembrane</keyword>
<dbReference type="GO" id="GO:0016020">
    <property type="term" value="C:membrane"/>
    <property type="evidence" value="ECO:0007669"/>
    <property type="project" value="UniProtKB-SubCell"/>
</dbReference>
<keyword evidence="6 7" id="KW-0472">Membrane</keyword>
<dbReference type="GeneID" id="115957019"/>
<dbReference type="Gramene" id="QL02p053479:mrna">
    <property type="protein sequence ID" value="QL02p053479:mrna"/>
    <property type="gene ID" value="QL02p053479"/>
</dbReference>
<proteinExistence type="inferred from homology"/>
<dbReference type="Proteomes" id="UP000594261">
    <property type="component" value="Chromosome 2"/>
</dbReference>
<dbReference type="PANTHER" id="PTHR32285:SF167">
    <property type="entry name" value="TRICHOME BIREFRINGENCE-LIKE N-TERMINAL DOMAIN-CONTAINING PROTEIN"/>
    <property type="match status" value="1"/>
</dbReference>
<dbReference type="PANTHER" id="PTHR32285">
    <property type="entry name" value="PROTEIN TRICHOME BIREFRINGENCE-LIKE 9-RELATED"/>
    <property type="match status" value="1"/>
</dbReference>
<dbReference type="OrthoDB" id="630188at2759"/>
<evidence type="ECO:0000259" key="9">
    <source>
        <dbReference type="Pfam" id="PF14416"/>
    </source>
</evidence>
<feature type="domain" description="Trichome birefringence-like N-terminal" evidence="9">
    <location>
        <begin position="63"/>
        <end position="116"/>
    </location>
</feature>
<keyword evidence="11" id="KW-1185">Reference proteome</keyword>
<dbReference type="InterPro" id="IPR026057">
    <property type="entry name" value="TBL_C"/>
</dbReference>
<evidence type="ECO:0000313" key="11">
    <source>
        <dbReference type="Proteomes" id="UP000594261"/>
    </source>
</evidence>
<feature type="domain" description="Trichome birefringence-like C-terminal" evidence="8">
    <location>
        <begin position="117"/>
        <end position="403"/>
    </location>
</feature>
<evidence type="ECO:0000313" key="10">
    <source>
        <dbReference type="EnsemblPlants" id="QL02p053479:mrna"/>
    </source>
</evidence>
<dbReference type="OMA" id="FDQQNCM"/>
<evidence type="ECO:0008006" key="12">
    <source>
        <dbReference type="Google" id="ProtNLM"/>
    </source>
</evidence>
<evidence type="ECO:0000256" key="1">
    <source>
        <dbReference type="ARBA" id="ARBA00004167"/>
    </source>
</evidence>
<evidence type="ECO:0000256" key="6">
    <source>
        <dbReference type="ARBA" id="ARBA00023136"/>
    </source>
</evidence>
<evidence type="ECO:0000256" key="3">
    <source>
        <dbReference type="ARBA" id="ARBA00022692"/>
    </source>
</evidence>
<name>A0A7N2QZ96_QUELO</name>
<evidence type="ECO:0000256" key="2">
    <source>
        <dbReference type="ARBA" id="ARBA00007727"/>
    </source>
</evidence>